<evidence type="ECO:0000313" key="3">
    <source>
        <dbReference type="Proteomes" id="UP000201566"/>
    </source>
</evidence>
<evidence type="ECO:0000313" key="2">
    <source>
        <dbReference type="EMBL" id="AGO82636.1"/>
    </source>
</evidence>
<keyword evidence="1" id="KW-1133">Transmembrane helix</keyword>
<feature type="transmembrane region" description="Helical" evidence="1">
    <location>
        <begin position="20"/>
        <end position="42"/>
    </location>
</feature>
<protein>
    <recommendedName>
        <fullName evidence="4">Transmembrane protein</fullName>
    </recommendedName>
</protein>
<keyword evidence="1" id="KW-0812">Transmembrane</keyword>
<proteinExistence type="predicted"/>
<sequence>MRPWGRPLGATPAFWHDAGLLATVLFVVSSHRSFFLFPFLAFCHFLQIKRRVGFCIFGRAAAVFKKVKNKGDSFLSFSFFPSFLLVPSSLLRAIPKRQRIALDDSFLFFCARDRDRRPSLWFRCLAACAHTP</sequence>
<dbReference type="GeneID" id="16512722"/>
<dbReference type="RefSeq" id="YP_008319305.1">
    <property type="nucleotide sequence ID" value="NC_021858.1"/>
</dbReference>
<accession>S4VX32</accession>
<keyword evidence="1" id="KW-0472">Membrane</keyword>
<dbReference type="KEGG" id="vg:16512722"/>
<evidence type="ECO:0008006" key="4">
    <source>
        <dbReference type="Google" id="ProtNLM"/>
    </source>
</evidence>
<organism evidence="2 3">
    <name type="scientific">Pandoravirus dulcis</name>
    <dbReference type="NCBI Taxonomy" id="1349409"/>
    <lineage>
        <taxon>Viruses</taxon>
        <taxon>Pandoravirus</taxon>
    </lineage>
</organism>
<dbReference type="Proteomes" id="UP000201566">
    <property type="component" value="Segment"/>
</dbReference>
<reference evidence="2 3" key="1">
    <citation type="journal article" date="2013" name="Science">
        <title>Pandoraviruses: amoeba viruses with genomes up to 2.5 Mb reaching that of parasitic eukaryotes.</title>
        <authorList>
            <person name="Philippe N."/>
            <person name="Legendre M."/>
            <person name="Doutre G."/>
            <person name="Coute Y."/>
            <person name="Poirot O."/>
            <person name="Lescot M."/>
            <person name="Arslan D."/>
            <person name="Seltzer V."/>
            <person name="Bertaux L."/>
            <person name="Bruley C."/>
            <person name="Garin J."/>
            <person name="Claverie J.M."/>
            <person name="Abergel C."/>
        </authorList>
    </citation>
    <scope>NUCLEOTIDE SEQUENCE [LARGE SCALE GENOMIC DNA]</scope>
    <source>
        <strain evidence="2">Melbourne</strain>
    </source>
</reference>
<name>S4VX32_9VIRU</name>
<evidence type="ECO:0000256" key="1">
    <source>
        <dbReference type="SAM" id="Phobius"/>
    </source>
</evidence>
<gene>
    <name evidence="2" type="ORF">pdul_cds_535</name>
</gene>
<dbReference type="EMBL" id="KC977570">
    <property type="protein sequence ID" value="AGO82636.1"/>
    <property type="molecule type" value="Genomic_DNA"/>
</dbReference>